<dbReference type="Gene3D" id="1.10.8.60">
    <property type="match status" value="1"/>
</dbReference>
<evidence type="ECO:0000313" key="11">
    <source>
        <dbReference type="EMBL" id="CEP62481.1"/>
    </source>
</evidence>
<dbReference type="Pfam" id="PF00004">
    <property type="entry name" value="AAA"/>
    <property type="match status" value="1"/>
</dbReference>
<evidence type="ECO:0000256" key="2">
    <source>
        <dbReference type="ARBA" id="ARBA00022741"/>
    </source>
</evidence>
<dbReference type="InterPro" id="IPR027065">
    <property type="entry name" value="Lon_Prtase"/>
</dbReference>
<evidence type="ECO:0000313" key="12">
    <source>
        <dbReference type="Proteomes" id="UP000054304"/>
    </source>
</evidence>
<dbReference type="InterPro" id="IPR020568">
    <property type="entry name" value="Ribosomal_Su5_D2-typ_SF"/>
</dbReference>
<dbReference type="SUPFAM" id="SSF54211">
    <property type="entry name" value="Ribosomal protein S5 domain 2-like"/>
    <property type="match status" value="1"/>
</dbReference>
<dbReference type="Proteomes" id="UP000054304">
    <property type="component" value="Unassembled WGS sequence"/>
</dbReference>
<keyword evidence="3 8" id="KW-0378">Hydrolase</keyword>
<dbReference type="Gene3D" id="1.20.5.5270">
    <property type="match status" value="1"/>
</dbReference>
<evidence type="ECO:0000256" key="6">
    <source>
        <dbReference type="ARBA" id="ARBA00050665"/>
    </source>
</evidence>
<keyword evidence="12" id="KW-1185">Reference proteome</keyword>
<sequence>MPFSTSFPCLRPSADIDVVPLPGVSYQFNISRPDGDAVLQALNKPVAINEVADSRKKNRANEIDISASFSTFETELSAAGGRKNTYTCLVPTSSPEYSYGCVAVLQSFTVGEEDVSFTFKGLIRASILNPELNLHDQLWISTIVIQNEAELLQALHKEDLTKHLKDVLQSFKNLTKAFKVFTSFYKEAIRDRDGGSGHLLLLSPLTNMIFLRLSRGSFIKSWDSLNRSLELVRPKSTEQKDLGLLLQILDMSVAILPLAHPEKLQFLSLEKPQERLPAFVNAELKLTALFDEIYESVKSCQGQWRELTASEKANFVALHLNALRNFLDTTRKSRARLRGSEISSPPPRATTQSVTDSQGVEGDDASAMEKFLESLEEKDIHQDGRKMLLKDLRRLKQMQPQNSEYQVLKNYFDVIMDIPFKTRNSKNLPVDLQQSKEKLDAEHFGLHDVKKRLIEYLSVMKLNEIVTDASLQARPPILLLSGPPGVGKTSIAKSIADVLGRKFHRISLGGIYNEAEIRGHRRTYVGAMCGLIINALRKSGSMKPLILLDEIDKVLSLTGAGKGGRGASINGDPGAALLEVLDPEQNSTFTDHYVGFPVDLSNVLFFCTANDSTEISAPLLNRMEVIEIPGYTLEEKIEIGATFLLPKQVRLNGLHGVGATVELTNDAWNELVAEYTREPGVRGLERNLASLVRGKVVEYVNKARVDQHKVVESTDLVKYLGFPPHPVSKDLVKDVRLAEKSGVVNGLAYNSIGSGGVLVFEIVRTGTLDEGHSGPKVHTTGNLGALLNESIEVAIALVKSLRERNVVQGLIEDPFEEFKRSELHLHVPMGAVSKDGPSAGLAITLALLSIAFDMPAPKDLCMTGEITSRGKVLPIGGVKEKLLGARLFGMNKVMVPLSNRSDVIESVMESESFQECSKSPEFPELSAVRKKWHLELHYVNDLSDAMKVCWPHKFQIRGTKVYMLSTMGSTRPLL</sequence>
<dbReference type="SUPFAM" id="SSF52540">
    <property type="entry name" value="P-loop containing nucleoside triphosphate hydrolases"/>
    <property type="match status" value="1"/>
</dbReference>
<dbReference type="GO" id="GO:0005524">
    <property type="term" value="F:ATP binding"/>
    <property type="evidence" value="ECO:0007669"/>
    <property type="project" value="UniProtKB-KW"/>
</dbReference>
<organism evidence="11 12">
    <name type="scientific">Lachancea lanzarotensis</name>
    <dbReference type="NCBI Taxonomy" id="1245769"/>
    <lineage>
        <taxon>Eukaryota</taxon>
        <taxon>Fungi</taxon>
        <taxon>Dikarya</taxon>
        <taxon>Ascomycota</taxon>
        <taxon>Saccharomycotina</taxon>
        <taxon>Saccharomycetes</taxon>
        <taxon>Saccharomycetales</taxon>
        <taxon>Saccharomycetaceae</taxon>
        <taxon>Lachancea</taxon>
    </lineage>
</organism>
<keyword evidence="2" id="KW-0547">Nucleotide-binding</keyword>
<dbReference type="EMBL" id="LN736364">
    <property type="protein sequence ID" value="CEP62481.1"/>
    <property type="molecule type" value="Genomic_DNA"/>
</dbReference>
<feature type="compositionally biased region" description="Polar residues" evidence="9">
    <location>
        <begin position="349"/>
        <end position="358"/>
    </location>
</feature>
<dbReference type="GO" id="GO:0004176">
    <property type="term" value="F:ATP-dependent peptidase activity"/>
    <property type="evidence" value="ECO:0007669"/>
    <property type="project" value="UniProtKB-UniRule"/>
</dbReference>
<dbReference type="GO" id="GO:0006508">
    <property type="term" value="P:proteolysis"/>
    <property type="evidence" value="ECO:0007669"/>
    <property type="project" value="UniProtKB-KW"/>
</dbReference>
<dbReference type="OrthoDB" id="2411602at2759"/>
<dbReference type="InterPro" id="IPR003593">
    <property type="entry name" value="AAA+_ATPase"/>
</dbReference>
<comment type="catalytic activity">
    <reaction evidence="6">
        <text>Hydrolysis of proteins in presence of ATP.</text>
        <dbReference type="EC" id="3.4.21.53"/>
    </reaction>
</comment>
<dbReference type="InterPro" id="IPR008268">
    <property type="entry name" value="Peptidase_S16_AS"/>
</dbReference>
<keyword evidence="4 8" id="KW-0720">Serine protease</keyword>
<protein>
    <recommendedName>
        <fullName evidence="7">endopeptidase La</fullName>
        <ecNumber evidence="7">3.4.21.53</ecNumber>
    </recommendedName>
</protein>
<dbReference type="PANTHER" id="PTHR10046">
    <property type="entry name" value="ATP DEPENDENT LON PROTEASE FAMILY MEMBER"/>
    <property type="match status" value="1"/>
</dbReference>
<dbReference type="PRINTS" id="PR00830">
    <property type="entry name" value="ENDOLAPTASE"/>
</dbReference>
<feature type="active site" evidence="8">
    <location>
        <position position="838"/>
    </location>
</feature>
<dbReference type="InterPro" id="IPR054594">
    <property type="entry name" value="Lon_lid"/>
</dbReference>
<dbReference type="GO" id="GO:0004252">
    <property type="term" value="F:serine-type endopeptidase activity"/>
    <property type="evidence" value="ECO:0007669"/>
    <property type="project" value="UniProtKB-UniRule"/>
</dbReference>
<evidence type="ECO:0000256" key="5">
    <source>
        <dbReference type="ARBA" id="ARBA00022840"/>
    </source>
</evidence>
<dbReference type="FunFam" id="3.40.50.300:FF:000021">
    <property type="entry name" value="Lon protease homolog"/>
    <property type="match status" value="1"/>
</dbReference>
<evidence type="ECO:0000256" key="9">
    <source>
        <dbReference type="SAM" id="MobiDB-lite"/>
    </source>
</evidence>
<accession>A0A0C7NAH9</accession>
<feature type="region of interest" description="Disordered" evidence="9">
    <location>
        <begin position="336"/>
        <end position="362"/>
    </location>
</feature>
<keyword evidence="1 8" id="KW-0645">Protease</keyword>
<dbReference type="STRING" id="1245769.A0A0C7NAH9"/>
<feature type="domain" description="Lon proteolytic" evidence="10">
    <location>
        <begin position="738"/>
        <end position="952"/>
    </location>
</feature>
<evidence type="ECO:0000256" key="4">
    <source>
        <dbReference type="ARBA" id="ARBA00022825"/>
    </source>
</evidence>
<proteinExistence type="inferred from homology"/>
<dbReference type="Gene3D" id="3.40.50.300">
    <property type="entry name" value="P-loop containing nucleotide triphosphate hydrolases"/>
    <property type="match status" value="1"/>
</dbReference>
<evidence type="ECO:0000259" key="10">
    <source>
        <dbReference type="PROSITE" id="PS51786"/>
    </source>
</evidence>
<dbReference type="InterPro" id="IPR003959">
    <property type="entry name" value="ATPase_AAA_core"/>
</dbReference>
<evidence type="ECO:0000256" key="7">
    <source>
        <dbReference type="ARBA" id="ARBA00066743"/>
    </source>
</evidence>
<dbReference type="GO" id="GO:0030163">
    <property type="term" value="P:protein catabolic process"/>
    <property type="evidence" value="ECO:0007669"/>
    <property type="project" value="InterPro"/>
</dbReference>
<dbReference type="InterPro" id="IPR027417">
    <property type="entry name" value="P-loop_NTPase"/>
</dbReference>
<evidence type="ECO:0000256" key="8">
    <source>
        <dbReference type="PROSITE-ProRule" id="PRU01122"/>
    </source>
</evidence>
<dbReference type="GeneID" id="34685951"/>
<dbReference type="PROSITE" id="PS01046">
    <property type="entry name" value="LON_SER"/>
    <property type="match status" value="1"/>
</dbReference>
<dbReference type="Gene3D" id="3.30.230.10">
    <property type="match status" value="1"/>
</dbReference>
<reference evidence="11 12" key="1">
    <citation type="submission" date="2014-12" db="EMBL/GenBank/DDBJ databases">
        <authorList>
            <person name="Neuveglise Cecile"/>
        </authorList>
    </citation>
    <scope>NUCLEOTIDE SEQUENCE [LARGE SCALE GENOMIC DNA]</scope>
    <source>
        <strain evidence="11 12">CBS 12615</strain>
    </source>
</reference>
<gene>
    <name evidence="11" type="ORF">LALA0_S05e06612g</name>
</gene>
<feature type="active site" evidence="8">
    <location>
        <position position="881"/>
    </location>
</feature>
<dbReference type="Pfam" id="PF05362">
    <property type="entry name" value="Lon_C"/>
    <property type="match status" value="1"/>
</dbReference>
<dbReference type="PROSITE" id="PS51786">
    <property type="entry name" value="LON_PROTEOLYTIC"/>
    <property type="match status" value="1"/>
</dbReference>
<name>A0A0C7NAH9_9SACH</name>
<dbReference type="GO" id="GO:0016887">
    <property type="term" value="F:ATP hydrolysis activity"/>
    <property type="evidence" value="ECO:0007669"/>
    <property type="project" value="InterPro"/>
</dbReference>
<dbReference type="CDD" id="cd19500">
    <property type="entry name" value="RecA-like_Lon"/>
    <property type="match status" value="1"/>
</dbReference>
<evidence type="ECO:0000256" key="3">
    <source>
        <dbReference type="ARBA" id="ARBA00022801"/>
    </source>
</evidence>
<dbReference type="Pfam" id="PF22667">
    <property type="entry name" value="Lon_lid"/>
    <property type="match status" value="1"/>
</dbReference>
<dbReference type="RefSeq" id="XP_022628707.1">
    <property type="nucleotide sequence ID" value="XM_022772377.1"/>
</dbReference>
<dbReference type="InterPro" id="IPR008269">
    <property type="entry name" value="Lon_proteolytic"/>
</dbReference>
<keyword evidence="5" id="KW-0067">ATP-binding</keyword>
<dbReference type="SMART" id="SM00382">
    <property type="entry name" value="AAA"/>
    <property type="match status" value="1"/>
</dbReference>
<dbReference type="AlphaFoldDB" id="A0A0C7NAH9"/>
<dbReference type="InterPro" id="IPR014721">
    <property type="entry name" value="Ribsml_uS5_D2-typ_fold_subgr"/>
</dbReference>
<comment type="similarity">
    <text evidence="8">Belongs to the peptidase S16 family.</text>
</comment>
<dbReference type="HOGENOM" id="CLU_004109_4_0_1"/>
<evidence type="ECO:0000256" key="1">
    <source>
        <dbReference type="ARBA" id="ARBA00022670"/>
    </source>
</evidence>
<dbReference type="EC" id="3.4.21.53" evidence="7"/>